<evidence type="ECO:0000313" key="1">
    <source>
        <dbReference type="EMBL" id="MDS0223468.1"/>
    </source>
</evidence>
<dbReference type="GO" id="GO:0016829">
    <property type="term" value="F:lyase activity"/>
    <property type="evidence" value="ECO:0007669"/>
    <property type="project" value="UniProtKB-KW"/>
</dbReference>
<dbReference type="RefSeq" id="WP_310897998.1">
    <property type="nucleotide sequence ID" value="NZ_JAMQOM010000015.1"/>
</dbReference>
<evidence type="ECO:0000313" key="2">
    <source>
        <dbReference type="Proteomes" id="UP001253439"/>
    </source>
</evidence>
<sequence>MNEQRINAVADALAAIGYDGITAFDRTEPEYDTLTYLYDRYDSEAHVKLLGLLAASQDYQLNGDGQQFWQALEDTATNFEHLNSTQAVRDLLGEFVEADVNARLNEQKRDRLVRVLQAGFDEWFVANHASVTPLEVWERFADDMQTRMESKTVVLAMKIYDIAHLIRHDTYLEFPREIPIPCDLQVERVSTSAGITDSTDTDTVLDAWAAVMEVTSDQLGRHVSLLRIDSIIWQAGQIIGKHEPDQQAAQEALQQHFQTVGLDSEPATNLAQELTLLLESA</sequence>
<keyword evidence="2" id="KW-1185">Reference proteome</keyword>
<dbReference type="InterPro" id="IPR015254">
    <property type="entry name" value="AGOG-like"/>
</dbReference>
<dbReference type="GO" id="GO:0003906">
    <property type="term" value="F:DNA-(apurinic or apyrimidinic site) endonuclease activity"/>
    <property type="evidence" value="ECO:0007669"/>
    <property type="project" value="InterPro"/>
</dbReference>
<accession>A0AAE4F2R7</accession>
<dbReference type="Gene3D" id="1.10.340.30">
    <property type="entry name" value="Hypothetical protein, domain 2"/>
    <property type="match status" value="1"/>
</dbReference>
<dbReference type="InterPro" id="IPR011257">
    <property type="entry name" value="DNA_glycosylase"/>
</dbReference>
<dbReference type="GO" id="GO:0006281">
    <property type="term" value="P:DNA repair"/>
    <property type="evidence" value="ECO:0007669"/>
    <property type="project" value="InterPro"/>
</dbReference>
<comment type="caution">
    <text evidence="1">The sequence shown here is derived from an EMBL/GenBank/DDBJ whole genome shotgun (WGS) entry which is preliminary data.</text>
</comment>
<dbReference type="AlphaFoldDB" id="A0AAE4F2R7"/>
<gene>
    <name evidence="1" type="ORF">NDI54_19190</name>
</gene>
<name>A0AAE4F2R7_9EURY</name>
<dbReference type="EMBL" id="JAMQOM010000015">
    <property type="protein sequence ID" value="MDS0223468.1"/>
    <property type="molecule type" value="Genomic_DNA"/>
</dbReference>
<reference evidence="1 2" key="1">
    <citation type="submission" date="2022-06" db="EMBL/GenBank/DDBJ databases">
        <title>Haloarcula sp. a new haloarchaeum isolate from saline soil.</title>
        <authorList>
            <person name="Strakova D."/>
            <person name="Galisteo C."/>
            <person name="Sanchez-Porro C."/>
            <person name="Ventosa A."/>
        </authorList>
    </citation>
    <scope>NUCLEOTIDE SEQUENCE [LARGE SCALE GENOMIC DNA]</scope>
    <source>
        <strain evidence="1 2">S1AR25-5A</strain>
    </source>
</reference>
<keyword evidence="1" id="KW-0456">Lyase</keyword>
<dbReference type="SUPFAM" id="SSF48150">
    <property type="entry name" value="DNA-glycosylase"/>
    <property type="match status" value="1"/>
</dbReference>
<proteinExistence type="predicted"/>
<dbReference type="Proteomes" id="UP001253439">
    <property type="component" value="Unassembled WGS sequence"/>
</dbReference>
<dbReference type="InterPro" id="IPR023170">
    <property type="entry name" value="HhH_base_excis_C"/>
</dbReference>
<protein>
    <submittedName>
        <fullName evidence="1">N-glycosylase/DNA lyase</fullName>
    </submittedName>
</protein>
<dbReference type="Gene3D" id="1.10.1670.10">
    <property type="entry name" value="Helix-hairpin-Helix base-excision DNA repair enzymes (C-terminal)"/>
    <property type="match status" value="1"/>
</dbReference>
<dbReference type="GO" id="GO:0016799">
    <property type="term" value="F:hydrolase activity, hydrolyzing N-glycosyl compounds"/>
    <property type="evidence" value="ECO:0007669"/>
    <property type="project" value="InterPro"/>
</dbReference>
<dbReference type="Pfam" id="PF09171">
    <property type="entry name" value="AGOG"/>
    <property type="match status" value="1"/>
</dbReference>
<organism evidence="1 2">
    <name type="scientific">Haloarcula terrestris</name>
    <dbReference type="NCBI Taxonomy" id="2950533"/>
    <lineage>
        <taxon>Archaea</taxon>
        <taxon>Methanobacteriati</taxon>
        <taxon>Methanobacteriota</taxon>
        <taxon>Stenosarchaea group</taxon>
        <taxon>Halobacteria</taxon>
        <taxon>Halobacteriales</taxon>
        <taxon>Haloarculaceae</taxon>
        <taxon>Haloarcula</taxon>
    </lineage>
</organism>